<keyword evidence="1 4" id="KW-0349">Heme</keyword>
<keyword evidence="6" id="KW-0472">Membrane</keyword>
<dbReference type="AlphaFoldDB" id="A0A401HAA7"/>
<accession>A0A401HAA7</accession>
<dbReference type="EMBL" id="BDMD01000053">
    <property type="protein sequence ID" value="GBF09310.1"/>
    <property type="molecule type" value="Genomic_DNA"/>
</dbReference>
<keyword evidence="6" id="KW-0812">Transmembrane</keyword>
<evidence type="ECO:0000313" key="8">
    <source>
        <dbReference type="EMBL" id="GBF09310.1"/>
    </source>
</evidence>
<dbReference type="SUPFAM" id="SSF46626">
    <property type="entry name" value="Cytochrome c"/>
    <property type="match status" value="1"/>
</dbReference>
<dbReference type="GO" id="GO:0020037">
    <property type="term" value="F:heme binding"/>
    <property type="evidence" value="ECO:0007669"/>
    <property type="project" value="InterPro"/>
</dbReference>
<evidence type="ECO:0000256" key="5">
    <source>
        <dbReference type="SAM" id="MobiDB-lite"/>
    </source>
</evidence>
<evidence type="ECO:0000259" key="7">
    <source>
        <dbReference type="PROSITE" id="PS51007"/>
    </source>
</evidence>
<proteinExistence type="predicted"/>
<evidence type="ECO:0000256" key="2">
    <source>
        <dbReference type="ARBA" id="ARBA00022723"/>
    </source>
</evidence>
<dbReference type="GO" id="GO:0046872">
    <property type="term" value="F:metal ion binding"/>
    <property type="evidence" value="ECO:0007669"/>
    <property type="project" value="UniProtKB-KW"/>
</dbReference>
<dbReference type="RefSeq" id="WP_131160297.1">
    <property type="nucleotide sequence ID" value="NZ_BDMD01000053.1"/>
</dbReference>
<dbReference type="PROSITE" id="PS51007">
    <property type="entry name" value="CYTC"/>
    <property type="match status" value="1"/>
</dbReference>
<reference evidence="8 9" key="1">
    <citation type="submission" date="2017-02" db="EMBL/GenBank/DDBJ databases">
        <title>isolation and characterization of a novel temperate virus Aeropyrum globular virus 1 infecting hyperthermophilic archaeon Aeropyrum.</title>
        <authorList>
            <person name="Yumiya M."/>
            <person name="Yoshida T."/>
            <person name="Sako Y."/>
        </authorList>
    </citation>
    <scope>NUCLEOTIDE SEQUENCE [LARGE SCALE GENOMIC DNA]</scope>
    <source>
        <strain evidence="8 9">YK1-12-2013</strain>
    </source>
</reference>
<dbReference type="InterPro" id="IPR009056">
    <property type="entry name" value="Cyt_c-like_dom"/>
</dbReference>
<sequence length="190" mass="20244">MRMKALALVTTSIIMLSIFALTGYLMYALPSEEEARATFESIGCVSCHNGTVAATWDEIVDQLKGVPENYGGDIDAFARDVAYFGQKGAFNTWNDLIATMAQNVGKQPNDPDIQKINEFFLSVAGVSGGETTPTETATGTTTPQETTEETTPMGTETEEAEAGIPFGLAAAIALLIVVLIAAAAYMFARR</sequence>
<feature type="transmembrane region" description="Helical" evidence="6">
    <location>
        <begin position="166"/>
        <end position="188"/>
    </location>
</feature>
<dbReference type="GO" id="GO:0009055">
    <property type="term" value="F:electron transfer activity"/>
    <property type="evidence" value="ECO:0007669"/>
    <property type="project" value="InterPro"/>
</dbReference>
<gene>
    <name evidence="8" type="ORF">apy_10350</name>
</gene>
<dbReference type="Proteomes" id="UP000291213">
    <property type="component" value="Unassembled WGS sequence"/>
</dbReference>
<evidence type="ECO:0000256" key="3">
    <source>
        <dbReference type="ARBA" id="ARBA00023004"/>
    </source>
</evidence>
<comment type="caution">
    <text evidence="8">The sequence shown here is derived from an EMBL/GenBank/DDBJ whole genome shotgun (WGS) entry which is preliminary data.</text>
</comment>
<evidence type="ECO:0000256" key="1">
    <source>
        <dbReference type="ARBA" id="ARBA00022617"/>
    </source>
</evidence>
<dbReference type="OrthoDB" id="15497at2157"/>
<evidence type="ECO:0000313" key="9">
    <source>
        <dbReference type="Proteomes" id="UP000291213"/>
    </source>
</evidence>
<feature type="compositionally biased region" description="Low complexity" evidence="5">
    <location>
        <begin position="129"/>
        <end position="152"/>
    </location>
</feature>
<evidence type="ECO:0000256" key="6">
    <source>
        <dbReference type="SAM" id="Phobius"/>
    </source>
</evidence>
<keyword evidence="3 4" id="KW-0408">Iron</keyword>
<keyword evidence="6" id="KW-1133">Transmembrane helix</keyword>
<dbReference type="InterPro" id="IPR036909">
    <property type="entry name" value="Cyt_c-like_dom_sf"/>
</dbReference>
<evidence type="ECO:0000256" key="4">
    <source>
        <dbReference type="PROSITE-ProRule" id="PRU00433"/>
    </source>
</evidence>
<name>A0A401HAA7_AERPX</name>
<feature type="domain" description="Cytochrome c" evidence="7">
    <location>
        <begin position="30"/>
        <end position="124"/>
    </location>
</feature>
<protein>
    <recommendedName>
        <fullName evidence="7">Cytochrome c domain-containing protein</fullName>
    </recommendedName>
</protein>
<feature type="region of interest" description="Disordered" evidence="5">
    <location>
        <begin position="128"/>
        <end position="152"/>
    </location>
</feature>
<organism evidence="8 9">
    <name type="scientific">Aeropyrum pernix</name>
    <dbReference type="NCBI Taxonomy" id="56636"/>
    <lineage>
        <taxon>Archaea</taxon>
        <taxon>Thermoproteota</taxon>
        <taxon>Thermoprotei</taxon>
        <taxon>Desulfurococcales</taxon>
        <taxon>Desulfurococcaceae</taxon>
        <taxon>Aeropyrum</taxon>
    </lineage>
</organism>
<keyword evidence="2 4" id="KW-0479">Metal-binding</keyword>